<gene>
    <name evidence="1" type="ORF">CLIB1444_11S03642</name>
</gene>
<evidence type="ECO:0000313" key="1">
    <source>
        <dbReference type="EMBL" id="CAH6722897.1"/>
    </source>
</evidence>
<accession>A0ACA9YE09</accession>
<reference evidence="1" key="1">
    <citation type="submission" date="2022-06" db="EMBL/GenBank/DDBJ databases">
        <authorList>
            <person name="Legras J.-L."/>
            <person name="Devillers H."/>
            <person name="Grondin C."/>
        </authorList>
    </citation>
    <scope>NUCLEOTIDE SEQUENCE</scope>
    <source>
        <strain evidence="1">CLIB 1444</strain>
    </source>
</reference>
<protein>
    <submittedName>
        <fullName evidence="1">Uncharacterized protein</fullName>
    </submittedName>
</protein>
<keyword evidence="2" id="KW-1185">Reference proteome</keyword>
<organism evidence="1 2">
    <name type="scientific">[Candida] jaroonii</name>
    <dbReference type="NCBI Taxonomy" id="467808"/>
    <lineage>
        <taxon>Eukaryota</taxon>
        <taxon>Fungi</taxon>
        <taxon>Dikarya</taxon>
        <taxon>Ascomycota</taxon>
        <taxon>Saccharomycotina</taxon>
        <taxon>Pichiomycetes</taxon>
        <taxon>Debaryomycetaceae</taxon>
        <taxon>Yamadazyma</taxon>
    </lineage>
</organism>
<evidence type="ECO:0000313" key="2">
    <source>
        <dbReference type="Proteomes" id="UP001152531"/>
    </source>
</evidence>
<proteinExistence type="predicted"/>
<dbReference type="EMBL" id="CALSDN010000011">
    <property type="protein sequence ID" value="CAH6722897.1"/>
    <property type="molecule type" value="Genomic_DNA"/>
</dbReference>
<comment type="caution">
    <text evidence="1">The sequence shown here is derived from an EMBL/GenBank/DDBJ whole genome shotgun (WGS) entry which is preliminary data.</text>
</comment>
<dbReference type="Proteomes" id="UP001152531">
    <property type="component" value="Unassembled WGS sequence"/>
</dbReference>
<sequence length="958" mass="112183">MVNDTFKIPKNSFTAFRLTYLPAEEISETSKSILIGNSPYIYDNDQGPGLVKGTVRKAKSKARRTFDSTLDTLTKSVYRDENLTHNKYRLHDSGRFDHIISDIENSYLQDSSDSSDNDDVSVTEMEWNDSLGMNETGRRTVDDESTESTPSLPTLDSQSIQIPMILEPPSIASSIERVDTNYTYAEVESKLSTARNVKFRSNSRRNSRIEIAHPEPMIDIALTDRHSVLDEREHHKLRRRFKDFAKFSTGKAKHRTKDLRYKIFKGIMKTYQVGEIILKEKILVLTKSTLHNTHLTNFDENEPCDTRVQEHWREYVALLRKSDHNSIVIQLYKSSERQEKPDHEYDLTSKLSANFYSLVDKSISLTIPRDNWCLIHILKFHDNMRSVRWLYFIKQVLGDVLDSTFDIFIPELKMSLNVNVPESVVLESIKEKPFLKIQKLESGYTVKHTALIQHLFDSIKQQIIQSKNPDLLQWLESTSRPWFCFKHYDRLEWIFDDSEIFFIKNQIFKPKFRLEIRDMTNKRVIRFKDLTPTAPLPIEGFLSRLTDIGGNEQNMFRTFYKLSYFHTCDNLLFFTQFYRALTPRKVTSLGDEVFEHCSYQTTDKNHIEWLESSDFGDLDKSAFEEFERKAQLVLKADSVIDLNQVVNIRKVPADELKLAHNLLFHMAWYGEPTKAEETYLLDSVLELTTLNEGKIKLQAPNQHLRDIWYDRLTSIAGYWKIRKQVEVEMINDTRNHNLKILNIDEFVDSNINQETEASELQNSVANPFLNTIDNVCMSNSLMISGYLYQKYKKHSDFNKYFVALSSGNLILYSLYKRSKITGEWKRSSYYRHHLTIPLYDCYLYSGNQTSLDLLDRQKETDSTDPGNKSLPRIYGDGWKSREEESMRCFTLWFGRKRSITKKNDINLEPKNPNLIKMIRKLGVTGRSVVFMARSRQERELWVSRIYTEINRSSVLFNV</sequence>
<name>A0ACA9YE09_9ASCO</name>